<feature type="compositionally biased region" description="Polar residues" evidence="1">
    <location>
        <begin position="83"/>
        <end position="94"/>
    </location>
</feature>
<name>A0A8E2EHS0_9PEZI</name>
<protein>
    <submittedName>
        <fullName evidence="2">Uncharacterized protein</fullName>
    </submittedName>
</protein>
<evidence type="ECO:0000313" key="2">
    <source>
        <dbReference type="EMBL" id="OCK84247.1"/>
    </source>
</evidence>
<evidence type="ECO:0000313" key="3">
    <source>
        <dbReference type="Proteomes" id="UP000250266"/>
    </source>
</evidence>
<feature type="non-terminal residue" evidence="2">
    <location>
        <position position="1"/>
    </location>
</feature>
<gene>
    <name evidence="2" type="ORF">K432DRAFT_462185</name>
</gene>
<dbReference type="EMBL" id="KV744841">
    <property type="protein sequence ID" value="OCK84247.1"/>
    <property type="molecule type" value="Genomic_DNA"/>
</dbReference>
<organism evidence="2 3">
    <name type="scientific">Lepidopterella palustris CBS 459.81</name>
    <dbReference type="NCBI Taxonomy" id="1314670"/>
    <lineage>
        <taxon>Eukaryota</taxon>
        <taxon>Fungi</taxon>
        <taxon>Dikarya</taxon>
        <taxon>Ascomycota</taxon>
        <taxon>Pezizomycotina</taxon>
        <taxon>Dothideomycetes</taxon>
        <taxon>Pleosporomycetidae</taxon>
        <taxon>Mytilinidiales</taxon>
        <taxon>Argynnaceae</taxon>
        <taxon>Lepidopterella</taxon>
    </lineage>
</organism>
<feature type="compositionally biased region" description="Pro residues" evidence="1">
    <location>
        <begin position="65"/>
        <end position="74"/>
    </location>
</feature>
<dbReference type="Proteomes" id="UP000250266">
    <property type="component" value="Unassembled WGS sequence"/>
</dbReference>
<reference evidence="2 3" key="1">
    <citation type="journal article" date="2016" name="Nat. Commun.">
        <title>Ectomycorrhizal ecology is imprinted in the genome of the dominant symbiotic fungus Cenococcum geophilum.</title>
        <authorList>
            <consortium name="DOE Joint Genome Institute"/>
            <person name="Peter M."/>
            <person name="Kohler A."/>
            <person name="Ohm R.A."/>
            <person name="Kuo A."/>
            <person name="Krutzmann J."/>
            <person name="Morin E."/>
            <person name="Arend M."/>
            <person name="Barry K.W."/>
            <person name="Binder M."/>
            <person name="Choi C."/>
            <person name="Clum A."/>
            <person name="Copeland A."/>
            <person name="Grisel N."/>
            <person name="Haridas S."/>
            <person name="Kipfer T."/>
            <person name="LaButti K."/>
            <person name="Lindquist E."/>
            <person name="Lipzen A."/>
            <person name="Maire R."/>
            <person name="Meier B."/>
            <person name="Mihaltcheva S."/>
            <person name="Molinier V."/>
            <person name="Murat C."/>
            <person name="Poggeler S."/>
            <person name="Quandt C.A."/>
            <person name="Sperisen C."/>
            <person name="Tritt A."/>
            <person name="Tisserant E."/>
            <person name="Crous P.W."/>
            <person name="Henrissat B."/>
            <person name="Nehls U."/>
            <person name="Egli S."/>
            <person name="Spatafora J.W."/>
            <person name="Grigoriev I.V."/>
            <person name="Martin F.M."/>
        </authorList>
    </citation>
    <scope>NUCLEOTIDE SEQUENCE [LARGE SCALE GENOMIC DNA]</scope>
    <source>
        <strain evidence="2 3">CBS 459.81</strain>
    </source>
</reference>
<dbReference type="AlphaFoldDB" id="A0A8E2EHS0"/>
<accession>A0A8E2EHS0</accession>
<sequence>YPDTPFSSPDASRSLIPRAPNLSVLDSDWSLSRMLGTRELLPLPPRSKHAMQSMPPTCPAVKPQLPEPLTPTQPSPAGAISAVNDTAPLSNQGPRDTHRPTRPKPALSTLGPLIPSIPHPTLNPKGWGPAVMGC</sequence>
<evidence type="ECO:0000256" key="1">
    <source>
        <dbReference type="SAM" id="MobiDB-lite"/>
    </source>
</evidence>
<proteinExistence type="predicted"/>
<keyword evidence="3" id="KW-1185">Reference proteome</keyword>
<feature type="region of interest" description="Disordered" evidence="1">
    <location>
        <begin position="44"/>
        <end position="121"/>
    </location>
</feature>